<evidence type="ECO:0000256" key="2">
    <source>
        <dbReference type="ARBA" id="ARBA00023125"/>
    </source>
</evidence>
<sequence>MNYTYSDQLDGFFALSQAPKWLKANSQTPLSFYSIFLNFGETMIVQSDFSSYQIKPNSIVFVTPGSYVSSIEPKDDRHYLIDFNQAFYCLELHDKELSCDGLLFGAMPGLPILHTNTKETADNQHLIRLIEEEFQQNDSTQGDMLRLLLKRLIIISVRLGRQQLFRNIDPPQEETDDIRNFQALVEKHFRTMHKVADYADLLFKSPKTLSNTFKRLYGASPLQIIQERIILEAKREMYYTDKPIKEIAYDLGFSEAAQFSRLFKNVAGQSPSEYQEQLTIPPF</sequence>
<protein>
    <submittedName>
        <fullName evidence="5">AraC-type DNA-binding protein</fullName>
    </submittedName>
</protein>
<dbReference type="InterPro" id="IPR009057">
    <property type="entry name" value="Homeodomain-like_sf"/>
</dbReference>
<dbReference type="Gene3D" id="1.10.10.60">
    <property type="entry name" value="Homeodomain-like"/>
    <property type="match status" value="1"/>
</dbReference>
<dbReference type="GO" id="GO:0043565">
    <property type="term" value="F:sequence-specific DNA binding"/>
    <property type="evidence" value="ECO:0007669"/>
    <property type="project" value="InterPro"/>
</dbReference>
<dbReference type="GO" id="GO:0003700">
    <property type="term" value="F:DNA-binding transcription factor activity"/>
    <property type="evidence" value="ECO:0007669"/>
    <property type="project" value="InterPro"/>
</dbReference>
<proteinExistence type="predicted"/>
<organism evidence="5 6">
    <name type="scientific">Sunxiuqinia elliptica</name>
    <dbReference type="NCBI Taxonomy" id="655355"/>
    <lineage>
        <taxon>Bacteria</taxon>
        <taxon>Pseudomonadati</taxon>
        <taxon>Bacteroidota</taxon>
        <taxon>Bacteroidia</taxon>
        <taxon>Marinilabiliales</taxon>
        <taxon>Prolixibacteraceae</taxon>
        <taxon>Sunxiuqinia</taxon>
    </lineage>
</organism>
<dbReference type="RefSeq" id="WP_170846910.1">
    <property type="nucleotide sequence ID" value="NZ_FONW01000003.1"/>
</dbReference>
<keyword evidence="6" id="KW-1185">Reference proteome</keyword>
<gene>
    <name evidence="5" type="ORF">SAMN05216283_10352</name>
</gene>
<dbReference type="PANTHER" id="PTHR43280:SF32">
    <property type="entry name" value="TRANSCRIPTIONAL REGULATORY PROTEIN"/>
    <property type="match status" value="1"/>
</dbReference>
<evidence type="ECO:0000256" key="3">
    <source>
        <dbReference type="ARBA" id="ARBA00023163"/>
    </source>
</evidence>
<dbReference type="PANTHER" id="PTHR43280">
    <property type="entry name" value="ARAC-FAMILY TRANSCRIPTIONAL REGULATOR"/>
    <property type="match status" value="1"/>
</dbReference>
<dbReference type="AlphaFoldDB" id="A0A1I2GQV3"/>
<evidence type="ECO:0000313" key="6">
    <source>
        <dbReference type="Proteomes" id="UP000198964"/>
    </source>
</evidence>
<evidence type="ECO:0000256" key="1">
    <source>
        <dbReference type="ARBA" id="ARBA00023015"/>
    </source>
</evidence>
<dbReference type="Pfam" id="PF12833">
    <property type="entry name" value="HTH_18"/>
    <property type="match status" value="1"/>
</dbReference>
<accession>A0A1I2GQV3</accession>
<dbReference type="PROSITE" id="PS01124">
    <property type="entry name" value="HTH_ARAC_FAMILY_2"/>
    <property type="match status" value="1"/>
</dbReference>
<dbReference type="PRINTS" id="PR00032">
    <property type="entry name" value="HTHARAC"/>
</dbReference>
<feature type="domain" description="HTH araC/xylS-type" evidence="4">
    <location>
        <begin position="179"/>
        <end position="277"/>
    </location>
</feature>
<keyword evidence="2 5" id="KW-0238">DNA-binding</keyword>
<dbReference type="EMBL" id="FONW01000003">
    <property type="protein sequence ID" value="SFF18971.1"/>
    <property type="molecule type" value="Genomic_DNA"/>
</dbReference>
<evidence type="ECO:0000259" key="4">
    <source>
        <dbReference type="PROSITE" id="PS01124"/>
    </source>
</evidence>
<dbReference type="Proteomes" id="UP000198964">
    <property type="component" value="Unassembled WGS sequence"/>
</dbReference>
<name>A0A1I2GQV3_9BACT</name>
<keyword evidence="1" id="KW-0805">Transcription regulation</keyword>
<dbReference type="SMART" id="SM00342">
    <property type="entry name" value="HTH_ARAC"/>
    <property type="match status" value="1"/>
</dbReference>
<dbReference type="InterPro" id="IPR018060">
    <property type="entry name" value="HTH_AraC"/>
</dbReference>
<reference evidence="5 6" key="1">
    <citation type="submission" date="2016-10" db="EMBL/GenBank/DDBJ databases">
        <authorList>
            <person name="de Groot N.N."/>
        </authorList>
    </citation>
    <scope>NUCLEOTIDE SEQUENCE [LARGE SCALE GENOMIC DNA]</scope>
    <source>
        <strain evidence="5 6">CGMCC 1.9156</strain>
    </source>
</reference>
<keyword evidence="3" id="KW-0804">Transcription</keyword>
<dbReference type="SUPFAM" id="SSF46689">
    <property type="entry name" value="Homeodomain-like"/>
    <property type="match status" value="1"/>
</dbReference>
<evidence type="ECO:0000313" key="5">
    <source>
        <dbReference type="EMBL" id="SFF18971.1"/>
    </source>
</evidence>
<dbReference type="STRING" id="655355.SAMN05216283_10352"/>
<dbReference type="InterPro" id="IPR020449">
    <property type="entry name" value="Tscrpt_reg_AraC-type_HTH"/>
</dbReference>